<gene>
    <name evidence="2" type="ORF">DPMN_084239</name>
</gene>
<evidence type="ECO:0000313" key="2">
    <source>
        <dbReference type="EMBL" id="KAH3696763.1"/>
    </source>
</evidence>
<reference evidence="2" key="1">
    <citation type="journal article" date="2019" name="bioRxiv">
        <title>The Genome of the Zebra Mussel, Dreissena polymorpha: A Resource for Invasive Species Research.</title>
        <authorList>
            <person name="McCartney M.A."/>
            <person name="Auch B."/>
            <person name="Kono T."/>
            <person name="Mallez S."/>
            <person name="Zhang Y."/>
            <person name="Obille A."/>
            <person name="Becker A."/>
            <person name="Abrahante J.E."/>
            <person name="Garbe J."/>
            <person name="Badalamenti J.P."/>
            <person name="Herman A."/>
            <person name="Mangelson H."/>
            <person name="Liachko I."/>
            <person name="Sullivan S."/>
            <person name="Sone E.D."/>
            <person name="Koren S."/>
            <person name="Silverstein K.A.T."/>
            <person name="Beckman K.B."/>
            <person name="Gohl D.M."/>
        </authorList>
    </citation>
    <scope>NUCLEOTIDE SEQUENCE</scope>
    <source>
        <strain evidence="2">Duluth1</strain>
        <tissue evidence="2">Whole animal</tissue>
    </source>
</reference>
<dbReference type="AlphaFoldDB" id="A0A9D3YA70"/>
<accession>A0A9D3YA70</accession>
<keyword evidence="1" id="KW-0472">Membrane</keyword>
<dbReference type="EMBL" id="JAIWYP010000016">
    <property type="protein sequence ID" value="KAH3696763.1"/>
    <property type="molecule type" value="Genomic_DNA"/>
</dbReference>
<protein>
    <submittedName>
        <fullName evidence="2">Uncharacterized protein</fullName>
    </submittedName>
</protein>
<evidence type="ECO:0000256" key="1">
    <source>
        <dbReference type="SAM" id="Phobius"/>
    </source>
</evidence>
<keyword evidence="1" id="KW-0812">Transmembrane</keyword>
<sequence>MIDKDAEHTSLPGNPSFSAQTRAVMFSNVSKRKNGISFFMNVSYAAVAIFFNVKCCVKPPSKPALQCMVMSFP</sequence>
<organism evidence="2 3">
    <name type="scientific">Dreissena polymorpha</name>
    <name type="common">Zebra mussel</name>
    <name type="synonym">Mytilus polymorpha</name>
    <dbReference type="NCBI Taxonomy" id="45954"/>
    <lineage>
        <taxon>Eukaryota</taxon>
        <taxon>Metazoa</taxon>
        <taxon>Spiralia</taxon>
        <taxon>Lophotrochozoa</taxon>
        <taxon>Mollusca</taxon>
        <taxon>Bivalvia</taxon>
        <taxon>Autobranchia</taxon>
        <taxon>Heteroconchia</taxon>
        <taxon>Euheterodonta</taxon>
        <taxon>Imparidentia</taxon>
        <taxon>Neoheterodontei</taxon>
        <taxon>Myida</taxon>
        <taxon>Dreissenoidea</taxon>
        <taxon>Dreissenidae</taxon>
        <taxon>Dreissena</taxon>
    </lineage>
</organism>
<keyword evidence="3" id="KW-1185">Reference proteome</keyword>
<dbReference type="Proteomes" id="UP000828390">
    <property type="component" value="Unassembled WGS sequence"/>
</dbReference>
<evidence type="ECO:0000313" key="3">
    <source>
        <dbReference type="Proteomes" id="UP000828390"/>
    </source>
</evidence>
<keyword evidence="1" id="KW-1133">Transmembrane helix</keyword>
<feature type="transmembrane region" description="Helical" evidence="1">
    <location>
        <begin position="35"/>
        <end position="53"/>
    </location>
</feature>
<comment type="caution">
    <text evidence="2">The sequence shown here is derived from an EMBL/GenBank/DDBJ whole genome shotgun (WGS) entry which is preliminary data.</text>
</comment>
<proteinExistence type="predicted"/>
<name>A0A9D3YA70_DREPO</name>
<reference evidence="2" key="2">
    <citation type="submission" date="2020-11" db="EMBL/GenBank/DDBJ databases">
        <authorList>
            <person name="McCartney M.A."/>
            <person name="Auch B."/>
            <person name="Kono T."/>
            <person name="Mallez S."/>
            <person name="Becker A."/>
            <person name="Gohl D.M."/>
            <person name="Silverstein K.A.T."/>
            <person name="Koren S."/>
            <person name="Bechman K.B."/>
            <person name="Herman A."/>
            <person name="Abrahante J.E."/>
            <person name="Garbe J."/>
        </authorList>
    </citation>
    <scope>NUCLEOTIDE SEQUENCE</scope>
    <source>
        <strain evidence="2">Duluth1</strain>
        <tissue evidence="2">Whole animal</tissue>
    </source>
</reference>